<organism evidence="3 4">
    <name type="scientific">Adineta steineri</name>
    <dbReference type="NCBI Taxonomy" id="433720"/>
    <lineage>
        <taxon>Eukaryota</taxon>
        <taxon>Metazoa</taxon>
        <taxon>Spiralia</taxon>
        <taxon>Gnathifera</taxon>
        <taxon>Rotifera</taxon>
        <taxon>Eurotatoria</taxon>
        <taxon>Bdelloidea</taxon>
        <taxon>Adinetida</taxon>
        <taxon>Adinetidae</taxon>
        <taxon>Adineta</taxon>
    </lineage>
</organism>
<feature type="non-terminal residue" evidence="3">
    <location>
        <position position="1"/>
    </location>
</feature>
<evidence type="ECO:0000259" key="2">
    <source>
        <dbReference type="PROSITE" id="PS51703"/>
    </source>
</evidence>
<dbReference type="AlphaFoldDB" id="A0A820MCJ0"/>
<name>A0A820MCJ0_9BILA</name>
<dbReference type="Proteomes" id="UP000663868">
    <property type="component" value="Unassembled WGS sequence"/>
</dbReference>
<dbReference type="PANTHER" id="PTHR45762">
    <property type="entry name" value="ZINC FINGER RNA-BINDING PROTEIN"/>
    <property type="match status" value="1"/>
</dbReference>
<gene>
    <name evidence="3" type="ORF">KXQ929_LOCUS49331</name>
</gene>
<dbReference type="PANTHER" id="PTHR45762:SF3">
    <property type="entry name" value="ZINC-FINGER PROTEIN AT 72D, ISOFORM B"/>
    <property type="match status" value="1"/>
</dbReference>
<dbReference type="EMBL" id="CAJOBB010020773">
    <property type="protein sequence ID" value="CAF4370460.1"/>
    <property type="molecule type" value="Genomic_DNA"/>
</dbReference>
<feature type="region of interest" description="Disordered" evidence="1">
    <location>
        <begin position="83"/>
        <end position="105"/>
    </location>
</feature>
<feature type="non-terminal residue" evidence="3">
    <location>
        <position position="105"/>
    </location>
</feature>
<sequence length="105" mass="12292">VIAFRHVLEYLAGGLILPDNPSLRIPWQTDSIKDAFDNLNNQQRNDITHEAQIGLRFMAFGQLNKWFEQCDIPQMMLSFQKRSYSDDDNERNSVKRQCTKSETIE</sequence>
<evidence type="ECO:0000313" key="4">
    <source>
        <dbReference type="Proteomes" id="UP000663868"/>
    </source>
</evidence>
<dbReference type="InterPro" id="IPR006561">
    <property type="entry name" value="DZF_dom"/>
</dbReference>
<protein>
    <recommendedName>
        <fullName evidence="2">DZF domain-containing protein</fullName>
    </recommendedName>
</protein>
<accession>A0A820MCJ0</accession>
<dbReference type="Pfam" id="PF20965">
    <property type="entry name" value="DZF_C"/>
    <property type="match status" value="1"/>
</dbReference>
<evidence type="ECO:0000313" key="3">
    <source>
        <dbReference type="EMBL" id="CAF4370460.1"/>
    </source>
</evidence>
<evidence type="ECO:0000256" key="1">
    <source>
        <dbReference type="SAM" id="MobiDB-lite"/>
    </source>
</evidence>
<reference evidence="3" key="1">
    <citation type="submission" date="2021-02" db="EMBL/GenBank/DDBJ databases">
        <authorList>
            <person name="Nowell W R."/>
        </authorList>
    </citation>
    <scope>NUCLEOTIDE SEQUENCE</scope>
</reference>
<proteinExistence type="predicted"/>
<dbReference type="InterPro" id="IPR049402">
    <property type="entry name" value="DZF_dom_C"/>
</dbReference>
<dbReference type="Gene3D" id="1.10.1410.40">
    <property type="match status" value="1"/>
</dbReference>
<dbReference type="PROSITE" id="PS51703">
    <property type="entry name" value="DZF"/>
    <property type="match status" value="1"/>
</dbReference>
<feature type="domain" description="DZF" evidence="2">
    <location>
        <begin position="1"/>
        <end position="105"/>
    </location>
</feature>
<comment type="caution">
    <text evidence="3">The sequence shown here is derived from an EMBL/GenBank/DDBJ whole genome shotgun (WGS) entry which is preliminary data.</text>
</comment>